<reference evidence="1 2" key="1">
    <citation type="journal article" date="2024" name="Ann. Entomol. Soc. Am.">
        <title>Genomic analyses of the southern and eastern yellowjacket wasps (Hymenoptera: Vespidae) reveal evolutionary signatures of social life.</title>
        <authorList>
            <person name="Catto M.A."/>
            <person name="Caine P.B."/>
            <person name="Orr S.E."/>
            <person name="Hunt B.G."/>
            <person name="Goodisman M.A.D."/>
        </authorList>
    </citation>
    <scope>NUCLEOTIDE SEQUENCE [LARGE SCALE GENOMIC DNA]</scope>
    <source>
        <strain evidence="1">233</strain>
        <tissue evidence="1">Head and thorax</tissue>
    </source>
</reference>
<organism evidence="1 2">
    <name type="scientific">Vespula squamosa</name>
    <name type="common">Southern yellow jacket</name>
    <name type="synonym">Wasp</name>
    <dbReference type="NCBI Taxonomy" id="30214"/>
    <lineage>
        <taxon>Eukaryota</taxon>
        <taxon>Metazoa</taxon>
        <taxon>Ecdysozoa</taxon>
        <taxon>Arthropoda</taxon>
        <taxon>Hexapoda</taxon>
        <taxon>Insecta</taxon>
        <taxon>Pterygota</taxon>
        <taxon>Neoptera</taxon>
        <taxon>Endopterygota</taxon>
        <taxon>Hymenoptera</taxon>
        <taxon>Apocrita</taxon>
        <taxon>Aculeata</taxon>
        <taxon>Vespoidea</taxon>
        <taxon>Vespidae</taxon>
        <taxon>Vespinae</taxon>
        <taxon>Vespula</taxon>
    </lineage>
</organism>
<comment type="caution">
    <text evidence="1">The sequence shown here is derived from an EMBL/GenBank/DDBJ whole genome shotgun (WGS) entry which is preliminary data.</text>
</comment>
<sequence length="47" mass="5166">MSHPTSDVLSVSRIPSPQSSSLLLAQAFLTRSRARWLPARTSTPMRA</sequence>
<dbReference type="Proteomes" id="UP001607302">
    <property type="component" value="Unassembled WGS sequence"/>
</dbReference>
<evidence type="ECO:0000313" key="1">
    <source>
        <dbReference type="EMBL" id="KAL2718414.1"/>
    </source>
</evidence>
<evidence type="ECO:0000313" key="2">
    <source>
        <dbReference type="Proteomes" id="UP001607302"/>
    </source>
</evidence>
<accession>A0ABD2ACR5</accession>
<keyword evidence="2" id="KW-1185">Reference proteome</keyword>
<dbReference type="EMBL" id="JAUDFV010000152">
    <property type="protein sequence ID" value="KAL2718414.1"/>
    <property type="molecule type" value="Genomic_DNA"/>
</dbReference>
<gene>
    <name evidence="1" type="ORF">V1478_012290</name>
</gene>
<protein>
    <submittedName>
        <fullName evidence="1">Uncharacterized protein</fullName>
    </submittedName>
</protein>
<proteinExistence type="predicted"/>
<dbReference type="AlphaFoldDB" id="A0ABD2ACR5"/>
<name>A0ABD2ACR5_VESSQ</name>